<name>A0A3S1C7B0_9CYAN</name>
<dbReference type="EMBL" id="RSCL01000019">
    <property type="protein sequence ID" value="RUT01595.1"/>
    <property type="molecule type" value="Genomic_DNA"/>
</dbReference>
<dbReference type="Proteomes" id="UP000271624">
    <property type="component" value="Unassembled WGS sequence"/>
</dbReference>
<protein>
    <submittedName>
        <fullName evidence="1">Uncharacterized protein</fullName>
    </submittedName>
</protein>
<proteinExistence type="predicted"/>
<sequence>MDVSDKFLTAADQTFKQLAQTPNMGRVREFNNPNLVDVRQQAVKGFKNYLVFYRTIDCGCGNFESSAW</sequence>
<dbReference type="InterPro" id="IPR035093">
    <property type="entry name" value="RelE/ParE_toxin_dom_sf"/>
</dbReference>
<comment type="caution">
    <text evidence="1">The sequence shown here is derived from an EMBL/GenBank/DDBJ whole genome shotgun (WGS) entry which is preliminary data.</text>
</comment>
<accession>A0A3S1C7B0</accession>
<reference evidence="1" key="2">
    <citation type="journal article" date="2019" name="Genome Biol. Evol.">
        <title>Day and night: Metabolic profiles and evolutionary relationships of six axenic non-marine cyanobacteria.</title>
        <authorList>
            <person name="Will S.E."/>
            <person name="Henke P."/>
            <person name="Boedeker C."/>
            <person name="Huang S."/>
            <person name="Brinkmann H."/>
            <person name="Rohde M."/>
            <person name="Jarek M."/>
            <person name="Friedl T."/>
            <person name="Seufert S."/>
            <person name="Schumacher M."/>
            <person name="Overmann J."/>
            <person name="Neumann-Schaal M."/>
            <person name="Petersen J."/>
        </authorList>
    </citation>
    <scope>NUCLEOTIDE SEQUENCE [LARGE SCALE GENOMIC DNA]</scope>
    <source>
        <strain evidence="1">PCC 7102</strain>
    </source>
</reference>
<dbReference type="AlphaFoldDB" id="A0A3S1C7B0"/>
<reference evidence="1" key="1">
    <citation type="submission" date="2018-12" db="EMBL/GenBank/DDBJ databases">
        <authorList>
            <person name="Will S."/>
            <person name="Neumann-Schaal M."/>
            <person name="Henke P."/>
        </authorList>
    </citation>
    <scope>NUCLEOTIDE SEQUENCE</scope>
    <source>
        <strain evidence="1">PCC 7102</strain>
    </source>
</reference>
<keyword evidence="2" id="KW-1185">Reference proteome</keyword>
<dbReference type="RefSeq" id="WP_233787943.1">
    <property type="nucleotide sequence ID" value="NZ_RSCL01000019.1"/>
</dbReference>
<organism evidence="1 2">
    <name type="scientific">Dulcicalothrix desertica PCC 7102</name>
    <dbReference type="NCBI Taxonomy" id="232991"/>
    <lineage>
        <taxon>Bacteria</taxon>
        <taxon>Bacillati</taxon>
        <taxon>Cyanobacteriota</taxon>
        <taxon>Cyanophyceae</taxon>
        <taxon>Nostocales</taxon>
        <taxon>Calotrichaceae</taxon>
        <taxon>Dulcicalothrix</taxon>
    </lineage>
</organism>
<gene>
    <name evidence="1" type="ORF">DSM106972_066920</name>
</gene>
<dbReference type="Gene3D" id="3.30.2310.20">
    <property type="entry name" value="RelE-like"/>
    <property type="match status" value="1"/>
</dbReference>
<evidence type="ECO:0000313" key="2">
    <source>
        <dbReference type="Proteomes" id="UP000271624"/>
    </source>
</evidence>
<evidence type="ECO:0000313" key="1">
    <source>
        <dbReference type="EMBL" id="RUT01595.1"/>
    </source>
</evidence>